<dbReference type="GO" id="GO:0043709">
    <property type="term" value="P:cell adhesion involved in single-species biofilm formation"/>
    <property type="evidence" value="ECO:0007669"/>
    <property type="project" value="TreeGrafter"/>
</dbReference>
<accession>A0A5D6WGB3</accession>
<dbReference type="InterPro" id="IPR029787">
    <property type="entry name" value="Nucleotide_cyclase"/>
</dbReference>
<dbReference type="RefSeq" id="WP_149189554.1">
    <property type="nucleotide sequence ID" value="NZ_VTOZ01000024.1"/>
</dbReference>
<evidence type="ECO:0000256" key="1">
    <source>
        <dbReference type="SAM" id="Phobius"/>
    </source>
</evidence>
<keyword evidence="4" id="KW-1185">Reference proteome</keyword>
<dbReference type="NCBIfam" id="TIGR00254">
    <property type="entry name" value="GGDEF"/>
    <property type="match status" value="1"/>
</dbReference>
<organism evidence="3 4">
    <name type="scientific">Selenomonas caprae</name>
    <dbReference type="NCBI Taxonomy" id="2606905"/>
    <lineage>
        <taxon>Bacteria</taxon>
        <taxon>Bacillati</taxon>
        <taxon>Bacillota</taxon>
        <taxon>Negativicutes</taxon>
        <taxon>Selenomonadales</taxon>
        <taxon>Selenomonadaceae</taxon>
        <taxon>Selenomonas</taxon>
    </lineage>
</organism>
<dbReference type="GO" id="GO:0052621">
    <property type="term" value="F:diguanylate cyclase activity"/>
    <property type="evidence" value="ECO:0007669"/>
    <property type="project" value="TreeGrafter"/>
</dbReference>
<feature type="transmembrane region" description="Helical" evidence="1">
    <location>
        <begin position="29"/>
        <end position="45"/>
    </location>
</feature>
<dbReference type="CDD" id="cd01949">
    <property type="entry name" value="GGDEF"/>
    <property type="match status" value="1"/>
</dbReference>
<dbReference type="EMBL" id="VTOZ01000024">
    <property type="protein sequence ID" value="TYZ27601.1"/>
    <property type="molecule type" value="Genomic_DNA"/>
</dbReference>
<dbReference type="AlphaFoldDB" id="A0A5D6WGB3"/>
<feature type="domain" description="GGDEF" evidence="2">
    <location>
        <begin position="206"/>
        <end position="338"/>
    </location>
</feature>
<evidence type="ECO:0000313" key="4">
    <source>
        <dbReference type="Proteomes" id="UP000322783"/>
    </source>
</evidence>
<dbReference type="GO" id="GO:0005886">
    <property type="term" value="C:plasma membrane"/>
    <property type="evidence" value="ECO:0007669"/>
    <property type="project" value="TreeGrafter"/>
</dbReference>
<comment type="caution">
    <text evidence="3">The sequence shown here is derived from an EMBL/GenBank/DDBJ whole genome shotgun (WGS) entry which is preliminary data.</text>
</comment>
<dbReference type="InterPro" id="IPR043128">
    <property type="entry name" value="Rev_trsase/Diguanyl_cyclase"/>
</dbReference>
<evidence type="ECO:0000259" key="2">
    <source>
        <dbReference type="PROSITE" id="PS50887"/>
    </source>
</evidence>
<protein>
    <submittedName>
        <fullName evidence="3">GGDEF domain-containing protein</fullName>
    </submittedName>
</protein>
<sequence>MMTTRIKCVDATTNPNSKGTMTMNPSMEIALFLVLIILVLTFLLYQEHQRRTEQHDYFHWLCETAGLYVFDYDPVHDTMRLSATCATALQLPEKIHPFSRAASQVSTPFAQVGIRFLKQAMQNPDKTANLCLTYDNAHTCFYRVTAHNFAGRKQAVQHTIGFFYDVTAEMLREKRLERKAAIDHLTGVYNRGAVHELIRLALKDQTPSAFIMLDIDYFKSINDTAGHQAGDEVLRSIVRVIREHIRHTDIVGRMGGDEFCIYLPNVPSREYAQILCERIRSTIPSEITYGNQQHPVTMSIGCTISRPTDNFTSLYSRADNALYQSKRQGRNKVTIDDK</sequence>
<name>A0A5D6WGB3_9FIRM</name>
<dbReference type="GO" id="GO:1902201">
    <property type="term" value="P:negative regulation of bacterial-type flagellum-dependent cell motility"/>
    <property type="evidence" value="ECO:0007669"/>
    <property type="project" value="TreeGrafter"/>
</dbReference>
<keyword evidence="1" id="KW-1133">Transmembrane helix</keyword>
<dbReference type="PANTHER" id="PTHR45138">
    <property type="entry name" value="REGULATORY COMPONENTS OF SENSORY TRANSDUCTION SYSTEM"/>
    <property type="match status" value="1"/>
</dbReference>
<proteinExistence type="predicted"/>
<dbReference type="PROSITE" id="PS50887">
    <property type="entry name" value="GGDEF"/>
    <property type="match status" value="1"/>
</dbReference>
<dbReference type="SMART" id="SM00267">
    <property type="entry name" value="GGDEF"/>
    <property type="match status" value="1"/>
</dbReference>
<dbReference type="Pfam" id="PF00990">
    <property type="entry name" value="GGDEF"/>
    <property type="match status" value="1"/>
</dbReference>
<dbReference type="Gene3D" id="3.30.70.270">
    <property type="match status" value="1"/>
</dbReference>
<evidence type="ECO:0000313" key="3">
    <source>
        <dbReference type="EMBL" id="TYZ27601.1"/>
    </source>
</evidence>
<dbReference type="SUPFAM" id="SSF55073">
    <property type="entry name" value="Nucleotide cyclase"/>
    <property type="match status" value="1"/>
</dbReference>
<reference evidence="3 4" key="1">
    <citation type="submission" date="2019-08" db="EMBL/GenBank/DDBJ databases">
        <title>Selenomonas sp. mPRGC5 and Selenomonas sp. mPRGC8 isolated from ruminal fluid of dairy goat (Capra hircus).</title>
        <authorList>
            <person name="Poothong S."/>
            <person name="Nuengjamnong C."/>
            <person name="Tanasupawat S."/>
        </authorList>
    </citation>
    <scope>NUCLEOTIDE SEQUENCE [LARGE SCALE GENOMIC DNA]</scope>
    <source>
        <strain evidence="4">mPRGC8</strain>
    </source>
</reference>
<dbReference type="FunFam" id="3.30.70.270:FF:000001">
    <property type="entry name" value="Diguanylate cyclase domain protein"/>
    <property type="match status" value="1"/>
</dbReference>
<dbReference type="Proteomes" id="UP000322783">
    <property type="component" value="Unassembled WGS sequence"/>
</dbReference>
<gene>
    <name evidence="3" type="ORF">FZ041_10755</name>
</gene>
<keyword evidence="1" id="KW-0812">Transmembrane</keyword>
<dbReference type="PANTHER" id="PTHR45138:SF9">
    <property type="entry name" value="DIGUANYLATE CYCLASE DGCM-RELATED"/>
    <property type="match status" value="1"/>
</dbReference>
<dbReference type="InterPro" id="IPR000160">
    <property type="entry name" value="GGDEF_dom"/>
</dbReference>
<keyword evidence="1" id="KW-0472">Membrane</keyword>
<dbReference type="InterPro" id="IPR050469">
    <property type="entry name" value="Diguanylate_Cyclase"/>
</dbReference>